<reference evidence="2 3" key="1">
    <citation type="submission" date="2020-12" db="EMBL/GenBank/DDBJ databases">
        <authorList>
            <person name="Shan Y."/>
        </authorList>
    </citation>
    <scope>NUCLEOTIDE SEQUENCE [LARGE SCALE GENOMIC DNA]</scope>
    <source>
        <strain evidence="3">csc3.9</strain>
    </source>
</reference>
<proteinExistence type="predicted"/>
<accession>A0A7T4UQW1</accession>
<dbReference type="KEGG" id="snan:I6N98_04695"/>
<organism evidence="2 3">
    <name type="scientific">Spongiibacter nanhainus</name>
    <dbReference type="NCBI Taxonomy" id="2794344"/>
    <lineage>
        <taxon>Bacteria</taxon>
        <taxon>Pseudomonadati</taxon>
        <taxon>Pseudomonadota</taxon>
        <taxon>Gammaproteobacteria</taxon>
        <taxon>Cellvibrionales</taxon>
        <taxon>Spongiibacteraceae</taxon>
        <taxon>Spongiibacter</taxon>
    </lineage>
</organism>
<dbReference type="Pfam" id="PF20101">
    <property type="entry name" value="DUF6491"/>
    <property type="match status" value="1"/>
</dbReference>
<protein>
    <submittedName>
        <fullName evidence="2">Uncharacterized protein</fullName>
    </submittedName>
</protein>
<evidence type="ECO:0000256" key="1">
    <source>
        <dbReference type="SAM" id="SignalP"/>
    </source>
</evidence>
<dbReference type="RefSeq" id="WP_198570643.1">
    <property type="nucleotide sequence ID" value="NZ_CP066167.1"/>
</dbReference>
<keyword evidence="1" id="KW-0732">Signal</keyword>
<evidence type="ECO:0000313" key="3">
    <source>
        <dbReference type="Proteomes" id="UP000596063"/>
    </source>
</evidence>
<dbReference type="AlphaFoldDB" id="A0A7T4UQW1"/>
<sequence>MNKIRRFLRAAVCAAPLFVGATLAHAETEATGTEASSQRCVAINRIDQLKVVDRENVLFYMRGKEVYLNQLPHPCPGLSRHKTLMYRTSLNQLCDVDVITVLEDIGGGFMPGASCGLGAFTPISAEEAETLLDEARK</sequence>
<dbReference type="Proteomes" id="UP000596063">
    <property type="component" value="Chromosome"/>
</dbReference>
<keyword evidence="3" id="KW-1185">Reference proteome</keyword>
<name>A0A7T4UQW1_9GAMM</name>
<dbReference type="InterPro" id="IPR045500">
    <property type="entry name" value="DUF6491"/>
</dbReference>
<dbReference type="EMBL" id="CP066167">
    <property type="protein sequence ID" value="QQD19158.1"/>
    <property type="molecule type" value="Genomic_DNA"/>
</dbReference>
<feature type="chain" id="PRO_5032939022" evidence="1">
    <location>
        <begin position="27"/>
        <end position="137"/>
    </location>
</feature>
<evidence type="ECO:0000313" key="2">
    <source>
        <dbReference type="EMBL" id="QQD19158.1"/>
    </source>
</evidence>
<gene>
    <name evidence="2" type="ORF">I6N98_04695</name>
</gene>
<feature type="signal peptide" evidence="1">
    <location>
        <begin position="1"/>
        <end position="26"/>
    </location>
</feature>